<feature type="coiled-coil region" evidence="5">
    <location>
        <begin position="33"/>
        <end position="60"/>
    </location>
</feature>
<dbReference type="EMBL" id="BAABHS010000006">
    <property type="protein sequence ID" value="GAA4957426.1"/>
    <property type="molecule type" value="Genomic_DNA"/>
</dbReference>
<evidence type="ECO:0000256" key="4">
    <source>
        <dbReference type="ARBA" id="ARBA00047942"/>
    </source>
</evidence>
<dbReference type="Gene3D" id="3.40.50.150">
    <property type="entry name" value="Vaccinia Virus protein VP39"/>
    <property type="match status" value="2"/>
</dbReference>
<evidence type="ECO:0000256" key="1">
    <source>
        <dbReference type="ARBA" id="ARBA00011900"/>
    </source>
</evidence>
<dbReference type="Proteomes" id="UP001500466">
    <property type="component" value="Unassembled WGS sequence"/>
</dbReference>
<evidence type="ECO:0000256" key="6">
    <source>
        <dbReference type="SAM" id="MobiDB-lite"/>
    </source>
</evidence>
<accession>A0ABP9GYU9</accession>
<keyword evidence="5" id="KW-0175">Coiled coil</keyword>
<evidence type="ECO:0000256" key="5">
    <source>
        <dbReference type="SAM" id="Coils"/>
    </source>
</evidence>
<dbReference type="PANTHER" id="PTHR33841">
    <property type="entry name" value="DNA METHYLTRANSFERASE YEEA-RELATED"/>
    <property type="match status" value="1"/>
</dbReference>
<dbReference type="InterPro" id="IPR029063">
    <property type="entry name" value="SAM-dependent_MTases_sf"/>
</dbReference>
<comment type="catalytic activity">
    <reaction evidence="4">
        <text>a 2'-deoxyadenosine in DNA + S-adenosyl-L-methionine = an N(6)-methyl-2'-deoxyadenosine in DNA + S-adenosyl-L-homocysteine + H(+)</text>
        <dbReference type="Rhea" id="RHEA:15197"/>
        <dbReference type="Rhea" id="RHEA-COMP:12418"/>
        <dbReference type="Rhea" id="RHEA-COMP:12419"/>
        <dbReference type="ChEBI" id="CHEBI:15378"/>
        <dbReference type="ChEBI" id="CHEBI:57856"/>
        <dbReference type="ChEBI" id="CHEBI:59789"/>
        <dbReference type="ChEBI" id="CHEBI:90615"/>
        <dbReference type="ChEBI" id="CHEBI:90616"/>
        <dbReference type="EC" id="2.1.1.72"/>
    </reaction>
</comment>
<feature type="compositionally biased region" description="Polar residues" evidence="6">
    <location>
        <begin position="989"/>
        <end position="1000"/>
    </location>
</feature>
<evidence type="ECO:0000313" key="8">
    <source>
        <dbReference type="Proteomes" id="UP001500466"/>
    </source>
</evidence>
<proteinExistence type="predicted"/>
<gene>
    <name evidence="7" type="ORF">GCM10023205_19720</name>
</gene>
<protein>
    <recommendedName>
        <fullName evidence="1">site-specific DNA-methyltransferase (adenine-specific)</fullName>
        <ecNumber evidence="1">2.1.1.72</ecNumber>
    </recommendedName>
</protein>
<keyword evidence="2" id="KW-0489">Methyltransferase</keyword>
<dbReference type="EC" id="2.1.1.72" evidence="1"/>
<dbReference type="RefSeq" id="WP_345674972.1">
    <property type="nucleotide sequence ID" value="NZ_BAABHS010000006.1"/>
</dbReference>
<dbReference type="PANTHER" id="PTHR33841:SF1">
    <property type="entry name" value="DNA METHYLTRANSFERASE A"/>
    <property type="match status" value="1"/>
</dbReference>
<sequence>MTYDSILNRNDYFSAHYLADVLPRELKAKDGLLARWAAIEDEARREYEAAKAEAERSGADLATLPARRRTPRQGLRALHGTYFDSRAYFADTVRRIEESGGLATPGDWTKRLIELQLATLRALGYTDAHEQTLSLERAGREQEIQVLHAEPGVVAVSCGWTAEPDAALDPEGAGALTNPARLDAGEELLDGKAMVRFLFETQEPPRFVLLVAGGVLVLADRTAWADGRYLAVSLDTALDRKDDRHGGELDTIAALFGAAAVRVPEDGGEAPLATLVANSGKHAVGVSTELREGLRVSVELIANEVLARLDEAHVSPADFGDPALAKRLSREALRYLYRILFLLYAESRPELGILPVDYPEYGAGYGLQRLGDLVVRDLVGEQSRTTFHFYESLAVLFDKVDTGYRPYGTEPEDVAADAADREASRAETEAARLFTAGEIDAAEHTTRMREADRLRRSARSADVGLRFEALKAALFKPEAIGLIGRKLPNPLFDEEDPDSEHEPFIDTRLRNETLHKVLRRLMLTKGSGRERGGFISYAKLGINQLGAVYEGLMSYTGFIATENLYEVAKGGDPSGGSWMIPESKAAEYAEDVRVMRANEETGVPEWVVHPKGTFVYRLSGRDRQTSASYYTPESLTKVTVELALKYRLDQDGTTTPARELLDWKICEPALGSGAFLNEAINQVAEEYLRRRERELGVLIDPEQRPVEVQKAKAHIALHNAYGVDLNATAVELAEVSLWLNTMHPGMRAPWFGLHLRRGNSLIGASRKVYAAEDLPKGLWASKKDTQAPKELPFRDGPLPDGAVHQFLLPALGWGAVADETEAKKLAPEQQKAMAAWRKALHRKPAAKGKNNQVARLQGLARRTEYLWNLVVERLRISEQDISRHIDVWGADWLTPHEEAVDKEKIREDLTYPGTPYWRLKLVMDTWCALWFWPLDRIGELDGSELAAGGAVPTPDPNPTTERQSPPEPTSGPMPGDLDWTSEGLFDNPNGEQTAFDSSLGKQPKAAAKRATGTRHTQIVDARREQIALKDWDDWLDFLEAALGTTDMEGLFPHFESLEVMSDFERTLAGLMGMDEPVKLATRFPWVSTVEDIAGSTERDIQAEDGQGFFHWELQFAHVFAGEGGGFDLQVGNPPWVRPRWEEDLVLAESDPWFALAQKPTVEQKSERKCSVLASLGQAAYFFSQLEVSAGLNTMLGSIVVYPVLVGTQPDLYRAFMCRAWANFGRHGLAGLIHPDTHFGGIKEGRLRAAAYRRLRIHAHFSNRENLFEEVEGTRQFGVHIYGPARRIDFMSLNWLFHPMTLSASLEHDGSGEPPGIKHQGAWDLRPHRARLVQVDEARLETWRRLSGGDDMDASQNPLVYPVTNQEQGAISALTAFGARVADLEPRISSGYHESNGKRDGLIVWSEGDPDHLSDVILQGPHLGVATPFGKQPNIPCRTNRDWSGWNLSTLSVDAVPRANYVRSSSCSVERFTQAQDRWLDRDGRKLPYTEFFRLAWRVMIPFDTERSLFAAVVPPGPAHVNTIQSMALAGNRETVLAAGFWGALPLDYLLRISGRSHLQMAEARQMPAADPEHPLAAALLLRALRLNCLTGAYEPLWEELFDATWLGGEHWVLDWPRLAPLTACLKPTWHYATPLRGEMERRAALVELDALVAVWLGMTADQLVAIYKSRYPVLSDYESRMWFDANGRKIAGNHNTYGFGQTKEDFEAFLAFECGERATPPDGYEAPFYKADREGEMREAHAHFSARLQAAIDRGEWEPSARRD</sequence>
<organism evidence="7 8">
    <name type="scientific">Yinghuangia aomiensis</name>
    <dbReference type="NCBI Taxonomy" id="676205"/>
    <lineage>
        <taxon>Bacteria</taxon>
        <taxon>Bacillati</taxon>
        <taxon>Actinomycetota</taxon>
        <taxon>Actinomycetes</taxon>
        <taxon>Kitasatosporales</taxon>
        <taxon>Streptomycetaceae</taxon>
        <taxon>Yinghuangia</taxon>
    </lineage>
</organism>
<dbReference type="InterPro" id="IPR050953">
    <property type="entry name" value="N4_N6_ade-DNA_methylase"/>
</dbReference>
<name>A0ABP9GYU9_9ACTN</name>
<feature type="region of interest" description="Disordered" evidence="6">
    <location>
        <begin position="945"/>
        <end position="1016"/>
    </location>
</feature>
<comment type="caution">
    <text evidence="7">The sequence shown here is derived from an EMBL/GenBank/DDBJ whole genome shotgun (WGS) entry which is preliminary data.</text>
</comment>
<evidence type="ECO:0000313" key="7">
    <source>
        <dbReference type="EMBL" id="GAA4957426.1"/>
    </source>
</evidence>
<keyword evidence="8" id="KW-1185">Reference proteome</keyword>
<evidence type="ECO:0000256" key="3">
    <source>
        <dbReference type="ARBA" id="ARBA00022679"/>
    </source>
</evidence>
<keyword evidence="3" id="KW-0808">Transferase</keyword>
<dbReference type="SUPFAM" id="SSF53335">
    <property type="entry name" value="S-adenosyl-L-methionine-dependent methyltransferases"/>
    <property type="match status" value="1"/>
</dbReference>
<reference evidence="8" key="1">
    <citation type="journal article" date="2019" name="Int. J. Syst. Evol. Microbiol.">
        <title>The Global Catalogue of Microorganisms (GCM) 10K type strain sequencing project: providing services to taxonomists for standard genome sequencing and annotation.</title>
        <authorList>
            <consortium name="The Broad Institute Genomics Platform"/>
            <consortium name="The Broad Institute Genome Sequencing Center for Infectious Disease"/>
            <person name="Wu L."/>
            <person name="Ma J."/>
        </authorList>
    </citation>
    <scope>NUCLEOTIDE SEQUENCE [LARGE SCALE GENOMIC DNA]</scope>
    <source>
        <strain evidence="8">JCM 17986</strain>
    </source>
</reference>
<evidence type="ECO:0000256" key="2">
    <source>
        <dbReference type="ARBA" id="ARBA00022603"/>
    </source>
</evidence>